<dbReference type="InterPro" id="IPR004152">
    <property type="entry name" value="GAT_dom"/>
</dbReference>
<protein>
    <recommendedName>
        <fullName evidence="11">Target of Myb protein 1</fullName>
    </recommendedName>
</protein>
<dbReference type="Proteomes" id="UP001420932">
    <property type="component" value="Unassembled WGS sequence"/>
</dbReference>
<dbReference type="Gene3D" id="1.25.40.90">
    <property type="match status" value="1"/>
</dbReference>
<dbReference type="GO" id="GO:0043328">
    <property type="term" value="P:protein transport to vacuole involved in ubiquitin-dependent protein catabolic process via the multivesicular body sorting pathway"/>
    <property type="evidence" value="ECO:0007669"/>
    <property type="project" value="InterPro"/>
</dbReference>
<dbReference type="GO" id="GO:0005737">
    <property type="term" value="C:cytoplasm"/>
    <property type="evidence" value="ECO:0007669"/>
    <property type="project" value="UniProtKB-ARBA"/>
</dbReference>
<evidence type="ECO:0000256" key="2">
    <source>
        <dbReference type="ARBA" id="ARBA00007708"/>
    </source>
</evidence>
<evidence type="ECO:0000256" key="3">
    <source>
        <dbReference type="ARBA" id="ARBA00022448"/>
    </source>
</evidence>
<dbReference type="InterPro" id="IPR038425">
    <property type="entry name" value="GAT_sf"/>
</dbReference>
<dbReference type="Pfam" id="PF03127">
    <property type="entry name" value="GAT"/>
    <property type="match status" value="1"/>
</dbReference>
<dbReference type="PANTHER" id="PTHR46646:SF5">
    <property type="entry name" value="TOM1-LIKE PROTEIN 2"/>
    <property type="match status" value="1"/>
</dbReference>
<feature type="region of interest" description="Disordered" evidence="6">
    <location>
        <begin position="309"/>
        <end position="386"/>
    </location>
</feature>
<feature type="domain" description="VHS" evidence="7">
    <location>
        <begin position="45"/>
        <end position="172"/>
    </location>
</feature>
<dbReference type="PROSITE" id="PS50179">
    <property type="entry name" value="VHS"/>
    <property type="match status" value="1"/>
</dbReference>
<dbReference type="SMART" id="SM00288">
    <property type="entry name" value="VHS"/>
    <property type="match status" value="1"/>
</dbReference>
<dbReference type="GO" id="GO:0043130">
    <property type="term" value="F:ubiquitin binding"/>
    <property type="evidence" value="ECO:0007669"/>
    <property type="project" value="InterPro"/>
</dbReference>
<name>A0AAP0KX20_9MAGN</name>
<dbReference type="InterPro" id="IPR008942">
    <property type="entry name" value="ENTH_VHS"/>
</dbReference>
<dbReference type="AlphaFoldDB" id="A0AAP0KX20"/>
<feature type="compositionally biased region" description="Basic and acidic residues" evidence="6">
    <location>
        <begin position="309"/>
        <end position="320"/>
    </location>
</feature>
<dbReference type="InterPro" id="IPR002014">
    <property type="entry name" value="VHS_dom"/>
</dbReference>
<evidence type="ECO:0008006" key="11">
    <source>
        <dbReference type="Google" id="ProtNLM"/>
    </source>
</evidence>
<evidence type="ECO:0000256" key="5">
    <source>
        <dbReference type="ARBA" id="ARBA00023136"/>
    </source>
</evidence>
<keyword evidence="3" id="KW-0813">Transport</keyword>
<dbReference type="SUPFAM" id="SSF48464">
    <property type="entry name" value="ENTH/VHS domain"/>
    <property type="match status" value="1"/>
</dbReference>
<comment type="similarity">
    <text evidence="2">Belongs to the TOM1 family.</text>
</comment>
<dbReference type="GO" id="GO:0035091">
    <property type="term" value="F:phosphatidylinositol binding"/>
    <property type="evidence" value="ECO:0007669"/>
    <property type="project" value="InterPro"/>
</dbReference>
<feature type="domain" description="GAT" evidence="8">
    <location>
        <begin position="221"/>
        <end position="307"/>
    </location>
</feature>
<evidence type="ECO:0000259" key="8">
    <source>
        <dbReference type="PROSITE" id="PS50909"/>
    </source>
</evidence>
<evidence type="ECO:0000313" key="10">
    <source>
        <dbReference type="Proteomes" id="UP001420932"/>
    </source>
</evidence>
<dbReference type="EMBL" id="JBBNAF010000003">
    <property type="protein sequence ID" value="KAK9160333.1"/>
    <property type="molecule type" value="Genomic_DNA"/>
</dbReference>
<reference evidence="9 10" key="1">
    <citation type="submission" date="2024-01" db="EMBL/GenBank/DDBJ databases">
        <title>Genome assemblies of Stephania.</title>
        <authorList>
            <person name="Yang L."/>
        </authorList>
    </citation>
    <scope>NUCLEOTIDE SEQUENCE [LARGE SCALE GENOMIC DNA]</scope>
    <source>
        <strain evidence="9">YNDBR</strain>
        <tissue evidence="9">Leaf</tissue>
    </source>
</reference>
<evidence type="ECO:0000259" key="7">
    <source>
        <dbReference type="PROSITE" id="PS50179"/>
    </source>
</evidence>
<dbReference type="SUPFAM" id="SSF89009">
    <property type="entry name" value="GAT-like domain"/>
    <property type="match status" value="1"/>
</dbReference>
<dbReference type="GO" id="GO:0016020">
    <property type="term" value="C:membrane"/>
    <property type="evidence" value="ECO:0007669"/>
    <property type="project" value="UniProtKB-SubCell"/>
</dbReference>
<evidence type="ECO:0000256" key="1">
    <source>
        <dbReference type="ARBA" id="ARBA00004170"/>
    </source>
</evidence>
<evidence type="ECO:0000256" key="4">
    <source>
        <dbReference type="ARBA" id="ARBA00022927"/>
    </source>
</evidence>
<keyword evidence="10" id="KW-1185">Reference proteome</keyword>
<dbReference type="PROSITE" id="PS50909">
    <property type="entry name" value="GAT"/>
    <property type="match status" value="1"/>
</dbReference>
<dbReference type="CDD" id="cd03561">
    <property type="entry name" value="VHS"/>
    <property type="match status" value="1"/>
</dbReference>
<proteinExistence type="inferred from homology"/>
<organism evidence="9 10">
    <name type="scientific">Stephania yunnanensis</name>
    <dbReference type="NCBI Taxonomy" id="152371"/>
    <lineage>
        <taxon>Eukaryota</taxon>
        <taxon>Viridiplantae</taxon>
        <taxon>Streptophyta</taxon>
        <taxon>Embryophyta</taxon>
        <taxon>Tracheophyta</taxon>
        <taxon>Spermatophyta</taxon>
        <taxon>Magnoliopsida</taxon>
        <taxon>Ranunculales</taxon>
        <taxon>Menispermaceae</taxon>
        <taxon>Menispermoideae</taxon>
        <taxon>Cissampelideae</taxon>
        <taxon>Stephania</taxon>
    </lineage>
</organism>
<evidence type="ECO:0000313" key="9">
    <source>
        <dbReference type="EMBL" id="KAK9160333.1"/>
    </source>
</evidence>
<keyword evidence="4" id="KW-0653">Protein transport</keyword>
<dbReference type="Gene3D" id="1.20.58.160">
    <property type="match status" value="1"/>
</dbReference>
<dbReference type="PANTHER" id="PTHR46646">
    <property type="entry name" value="TOM1-LIKE PROTEIN 1"/>
    <property type="match status" value="1"/>
</dbReference>
<comment type="caution">
    <text evidence="9">The sequence shown here is derived from an EMBL/GenBank/DDBJ whole genome shotgun (WGS) entry which is preliminary data.</text>
</comment>
<dbReference type="Pfam" id="PF00790">
    <property type="entry name" value="VHS"/>
    <property type="match status" value="1"/>
</dbReference>
<dbReference type="InterPro" id="IPR044836">
    <property type="entry name" value="TOL_plant"/>
</dbReference>
<comment type="subcellular location">
    <subcellularLocation>
        <location evidence="1">Membrane</location>
        <topology evidence="1">Peripheral membrane protein</topology>
    </subcellularLocation>
</comment>
<gene>
    <name evidence="9" type="ORF">Syun_006674</name>
</gene>
<evidence type="ECO:0000256" key="6">
    <source>
        <dbReference type="SAM" id="MobiDB-lite"/>
    </source>
</evidence>
<keyword evidence="5" id="KW-0472">Membrane</keyword>
<accession>A0AAP0KX20</accession>
<sequence length="422" mass="45803">MDRLKLGALGERLKSGGAQMSRMVSGKMKEILQSASPESKMVDSATDETLEEANWGLNLRICGMLNSGEFSGQEVVRAIKRKISGKSAASQRLSLDLLETCAMNCEKVFSEIASEKVLDEMVRMIDGPETEQNVRERALQLIRAWGELEDLAYLPVFAQTYKSLKTRTIPSSMQDNVPSVLSYLGTSADGEPLSPPSSYPVPNPDAGNVDDADTFYYTSSGGVEEQKEFLVVTRNSVELLSSMLIKAEAGSLKDELTVTMLEKCNDAQPGLQRIIQNTTEDEAMLFEALNLNDELQRVISKYQEMKASTRAEEQSPKASEESGVVSTQTVQAAVGEAESTSSTKRDSSDISTGGESSPLGLHVQMGGDNTMAPAGESNKMGRDGVIPSGLVSKREVIVLWLLWEKELKNDRSGKTSPSSTCA</sequence>